<reference evidence="1" key="1">
    <citation type="submission" date="2014-09" db="EMBL/GenBank/DDBJ databases">
        <authorList>
            <person name="Magalhaes I.L.F."/>
            <person name="Oliveira U."/>
            <person name="Santos F.R."/>
            <person name="Vidigal T.H.D.A."/>
            <person name="Brescovit A.D."/>
            <person name="Santos A.J."/>
        </authorList>
    </citation>
    <scope>NUCLEOTIDE SEQUENCE</scope>
    <source>
        <tissue evidence="1">Shoot tissue taken approximately 20 cm above the soil surface</tissue>
    </source>
</reference>
<name>A0A0A9GT37_ARUDO</name>
<reference evidence="1" key="2">
    <citation type="journal article" date="2015" name="Data Brief">
        <title>Shoot transcriptome of the giant reed, Arundo donax.</title>
        <authorList>
            <person name="Barrero R.A."/>
            <person name="Guerrero F.D."/>
            <person name="Moolhuijzen P."/>
            <person name="Goolsby J.A."/>
            <person name="Tidwell J."/>
            <person name="Bellgard S.E."/>
            <person name="Bellgard M.I."/>
        </authorList>
    </citation>
    <scope>NUCLEOTIDE SEQUENCE</scope>
    <source>
        <tissue evidence="1">Shoot tissue taken approximately 20 cm above the soil surface</tissue>
    </source>
</reference>
<protein>
    <submittedName>
        <fullName evidence="1">Uncharacterized protein</fullName>
    </submittedName>
</protein>
<evidence type="ECO:0000313" key="1">
    <source>
        <dbReference type="EMBL" id="JAE23728.1"/>
    </source>
</evidence>
<sequence length="10" mass="1185">MTKMLSAFQE</sequence>
<accession>A0A0A9GT37</accession>
<proteinExistence type="predicted"/>
<dbReference type="EMBL" id="GBRH01174168">
    <property type="protein sequence ID" value="JAE23728.1"/>
    <property type="molecule type" value="Transcribed_RNA"/>
</dbReference>
<organism evidence="1">
    <name type="scientific">Arundo donax</name>
    <name type="common">Giant reed</name>
    <name type="synonym">Donax arundinaceus</name>
    <dbReference type="NCBI Taxonomy" id="35708"/>
    <lineage>
        <taxon>Eukaryota</taxon>
        <taxon>Viridiplantae</taxon>
        <taxon>Streptophyta</taxon>
        <taxon>Embryophyta</taxon>
        <taxon>Tracheophyta</taxon>
        <taxon>Spermatophyta</taxon>
        <taxon>Magnoliopsida</taxon>
        <taxon>Liliopsida</taxon>
        <taxon>Poales</taxon>
        <taxon>Poaceae</taxon>
        <taxon>PACMAD clade</taxon>
        <taxon>Arundinoideae</taxon>
        <taxon>Arundineae</taxon>
        <taxon>Arundo</taxon>
    </lineage>
</organism>